<gene>
    <name evidence="2" type="ORF">CR513_21449</name>
</gene>
<evidence type="ECO:0000256" key="1">
    <source>
        <dbReference type="SAM" id="MobiDB-lite"/>
    </source>
</evidence>
<evidence type="ECO:0008006" key="4">
    <source>
        <dbReference type="Google" id="ProtNLM"/>
    </source>
</evidence>
<comment type="caution">
    <text evidence="2">The sequence shown here is derived from an EMBL/GenBank/DDBJ whole genome shotgun (WGS) entry which is preliminary data.</text>
</comment>
<dbReference type="EMBL" id="QJKJ01004007">
    <property type="protein sequence ID" value="RDX95959.1"/>
    <property type="molecule type" value="Genomic_DNA"/>
</dbReference>
<organism evidence="2 3">
    <name type="scientific">Mucuna pruriens</name>
    <name type="common">Velvet bean</name>
    <name type="synonym">Dolichos pruriens</name>
    <dbReference type="NCBI Taxonomy" id="157652"/>
    <lineage>
        <taxon>Eukaryota</taxon>
        <taxon>Viridiplantae</taxon>
        <taxon>Streptophyta</taxon>
        <taxon>Embryophyta</taxon>
        <taxon>Tracheophyta</taxon>
        <taxon>Spermatophyta</taxon>
        <taxon>Magnoliopsida</taxon>
        <taxon>eudicotyledons</taxon>
        <taxon>Gunneridae</taxon>
        <taxon>Pentapetalae</taxon>
        <taxon>rosids</taxon>
        <taxon>fabids</taxon>
        <taxon>Fabales</taxon>
        <taxon>Fabaceae</taxon>
        <taxon>Papilionoideae</taxon>
        <taxon>50 kb inversion clade</taxon>
        <taxon>NPAAA clade</taxon>
        <taxon>indigoferoid/millettioid clade</taxon>
        <taxon>Phaseoleae</taxon>
        <taxon>Mucuna</taxon>
    </lineage>
</organism>
<proteinExistence type="predicted"/>
<evidence type="ECO:0000313" key="3">
    <source>
        <dbReference type="Proteomes" id="UP000257109"/>
    </source>
</evidence>
<evidence type="ECO:0000313" key="2">
    <source>
        <dbReference type="EMBL" id="RDX95959.1"/>
    </source>
</evidence>
<sequence length="113" mass="12966">MDFGDTSVKFNIFEALKHPTEDHSIFNINTIDGLVEKYPSPQLDKVGQPTPSTEEEVVSPQPSNIVLKPFPEHLKYAYLGDHQQFPVIIANNLNREEEEKLLDILRRHKKEIG</sequence>
<feature type="non-terminal residue" evidence="2">
    <location>
        <position position="1"/>
    </location>
</feature>
<name>A0A371GZM6_MUCPR</name>
<dbReference type="Proteomes" id="UP000257109">
    <property type="component" value="Unassembled WGS sequence"/>
</dbReference>
<protein>
    <recommendedName>
        <fullName evidence="4">Reverse transcriptase domain-containing protein</fullName>
    </recommendedName>
</protein>
<accession>A0A371GZM6</accession>
<feature type="region of interest" description="Disordered" evidence="1">
    <location>
        <begin position="39"/>
        <end position="60"/>
    </location>
</feature>
<dbReference type="OrthoDB" id="1459114at2759"/>
<dbReference type="AlphaFoldDB" id="A0A371GZM6"/>
<keyword evidence="3" id="KW-1185">Reference proteome</keyword>
<reference evidence="2" key="1">
    <citation type="submission" date="2018-05" db="EMBL/GenBank/DDBJ databases">
        <title>Draft genome of Mucuna pruriens seed.</title>
        <authorList>
            <person name="Nnadi N.E."/>
            <person name="Vos R."/>
            <person name="Hasami M.H."/>
            <person name="Devisetty U.K."/>
            <person name="Aguiy J.C."/>
        </authorList>
    </citation>
    <scope>NUCLEOTIDE SEQUENCE [LARGE SCALE GENOMIC DNA]</scope>
    <source>
        <strain evidence="2">JCA_2017</strain>
    </source>
</reference>